<dbReference type="EMBL" id="JAUFRC010000001">
    <property type="protein sequence ID" value="MDN3712779.1"/>
    <property type="molecule type" value="Genomic_DNA"/>
</dbReference>
<evidence type="ECO:0000313" key="3">
    <source>
        <dbReference type="Proteomes" id="UP001243846"/>
    </source>
</evidence>
<comment type="caution">
    <text evidence="2">The sequence shown here is derived from an EMBL/GenBank/DDBJ whole genome shotgun (WGS) entry which is preliminary data.</text>
</comment>
<organism evidence="2 3">
    <name type="scientific">Paracoccus cavernae</name>
    <dbReference type="NCBI Taxonomy" id="1571207"/>
    <lineage>
        <taxon>Bacteria</taxon>
        <taxon>Pseudomonadati</taxon>
        <taxon>Pseudomonadota</taxon>
        <taxon>Alphaproteobacteria</taxon>
        <taxon>Rhodobacterales</taxon>
        <taxon>Paracoccaceae</taxon>
        <taxon>Paracoccus</taxon>
    </lineage>
</organism>
<proteinExistence type="predicted"/>
<protein>
    <submittedName>
        <fullName evidence="2">MG2 domain-containing protein</fullName>
    </submittedName>
</protein>
<dbReference type="PANTHER" id="PTHR40094">
    <property type="entry name" value="ALPHA-2-MACROGLOBULIN HOMOLOG"/>
    <property type="match status" value="1"/>
</dbReference>
<evidence type="ECO:0000259" key="1">
    <source>
        <dbReference type="Pfam" id="PF01835"/>
    </source>
</evidence>
<dbReference type="PANTHER" id="PTHR40094:SF1">
    <property type="entry name" value="UBIQUITIN DOMAIN-CONTAINING PROTEIN"/>
    <property type="match status" value="1"/>
</dbReference>
<feature type="domain" description="Macroglobulin" evidence="1">
    <location>
        <begin position="20"/>
        <end position="115"/>
    </location>
</feature>
<dbReference type="Proteomes" id="UP001243846">
    <property type="component" value="Unassembled WGS sequence"/>
</dbReference>
<gene>
    <name evidence="2" type="ORF">QWZ10_15270</name>
</gene>
<keyword evidence="3" id="KW-1185">Reference proteome</keyword>
<dbReference type="InterPro" id="IPR051802">
    <property type="entry name" value="YfhM-like"/>
</dbReference>
<evidence type="ECO:0000313" key="2">
    <source>
        <dbReference type="EMBL" id="MDN3712779.1"/>
    </source>
</evidence>
<dbReference type="Pfam" id="PF01835">
    <property type="entry name" value="MG2"/>
    <property type="match status" value="1"/>
</dbReference>
<accession>A0ABT8DBR8</accession>
<dbReference type="Gene3D" id="2.60.40.1930">
    <property type="match status" value="1"/>
</dbReference>
<name>A0ABT8DBR8_9RHOB</name>
<dbReference type="InterPro" id="IPR002890">
    <property type="entry name" value="MG2"/>
</dbReference>
<reference evidence="3" key="1">
    <citation type="journal article" date="2019" name="Int. J. Syst. Evol. Microbiol.">
        <title>The Global Catalogue of Microorganisms (GCM) 10K type strain sequencing project: providing services to taxonomists for standard genome sequencing and annotation.</title>
        <authorList>
            <consortium name="The Broad Institute Genomics Platform"/>
            <consortium name="The Broad Institute Genome Sequencing Center for Infectious Disease"/>
            <person name="Wu L."/>
            <person name="Ma J."/>
        </authorList>
    </citation>
    <scope>NUCLEOTIDE SEQUENCE [LARGE SCALE GENOMIC DNA]</scope>
    <source>
        <strain evidence="3">CECT 8482</strain>
    </source>
</reference>
<sequence length="139" mass="14912">MPNSTSRIAASRAGPAPAIDVFVATDRGAYRAGDTVNATMTARDLETRALSALPLTAVIIRPDGVEQARMIATEAGAGGHVLSWAIPGNAPRGTWRLEIRAEADGPALATTRMMVEDFLPERIDFTPNCPRDRSRQAKR</sequence>